<keyword evidence="7" id="KW-1185">Reference proteome</keyword>
<dbReference type="Pfam" id="PF00335">
    <property type="entry name" value="Tetraspanin"/>
    <property type="match status" value="1"/>
</dbReference>
<evidence type="ECO:0008006" key="8">
    <source>
        <dbReference type="Google" id="ProtNLM"/>
    </source>
</evidence>
<dbReference type="AlphaFoldDB" id="A0A564YY81"/>
<keyword evidence="2 5" id="KW-0812">Transmembrane</keyword>
<evidence type="ECO:0000313" key="6">
    <source>
        <dbReference type="EMBL" id="VUZ51608.1"/>
    </source>
</evidence>
<evidence type="ECO:0000256" key="5">
    <source>
        <dbReference type="SAM" id="Phobius"/>
    </source>
</evidence>
<organism evidence="6 7">
    <name type="scientific">Hymenolepis diminuta</name>
    <name type="common">Rat tapeworm</name>
    <dbReference type="NCBI Taxonomy" id="6216"/>
    <lineage>
        <taxon>Eukaryota</taxon>
        <taxon>Metazoa</taxon>
        <taxon>Spiralia</taxon>
        <taxon>Lophotrochozoa</taxon>
        <taxon>Platyhelminthes</taxon>
        <taxon>Cestoda</taxon>
        <taxon>Eucestoda</taxon>
        <taxon>Cyclophyllidea</taxon>
        <taxon>Hymenolepididae</taxon>
        <taxon>Hymenolepis</taxon>
    </lineage>
</organism>
<keyword evidence="4 5" id="KW-0472">Membrane</keyword>
<proteinExistence type="predicted"/>
<evidence type="ECO:0000313" key="7">
    <source>
        <dbReference type="Proteomes" id="UP000321570"/>
    </source>
</evidence>
<evidence type="ECO:0000256" key="3">
    <source>
        <dbReference type="ARBA" id="ARBA00022989"/>
    </source>
</evidence>
<dbReference type="Proteomes" id="UP000321570">
    <property type="component" value="Unassembled WGS sequence"/>
</dbReference>
<reference evidence="6 7" key="1">
    <citation type="submission" date="2019-07" db="EMBL/GenBank/DDBJ databases">
        <authorList>
            <person name="Jastrzebski P J."/>
            <person name="Paukszto L."/>
            <person name="Jastrzebski P J."/>
        </authorList>
    </citation>
    <scope>NUCLEOTIDE SEQUENCE [LARGE SCALE GENOMIC DNA]</scope>
    <source>
        <strain evidence="6 7">WMS-il1</strain>
    </source>
</reference>
<dbReference type="EMBL" id="CABIJS010000444">
    <property type="protein sequence ID" value="VUZ51608.1"/>
    <property type="molecule type" value="Genomic_DNA"/>
</dbReference>
<dbReference type="GO" id="GO:0016020">
    <property type="term" value="C:membrane"/>
    <property type="evidence" value="ECO:0007669"/>
    <property type="project" value="UniProtKB-SubCell"/>
</dbReference>
<accession>A0A564YY81</accession>
<protein>
    <recommendedName>
        <fullName evidence="8">Tetraspanin</fullName>
    </recommendedName>
</protein>
<name>A0A564YY81_HYMDI</name>
<evidence type="ECO:0000256" key="4">
    <source>
        <dbReference type="ARBA" id="ARBA00023136"/>
    </source>
</evidence>
<comment type="subcellular location">
    <subcellularLocation>
        <location evidence="1">Membrane</location>
        <topology evidence="1">Multi-pass membrane protein</topology>
    </subcellularLocation>
</comment>
<evidence type="ECO:0000256" key="1">
    <source>
        <dbReference type="ARBA" id="ARBA00004141"/>
    </source>
</evidence>
<keyword evidence="3 5" id="KW-1133">Transmembrane helix</keyword>
<evidence type="ECO:0000256" key="2">
    <source>
        <dbReference type="ARBA" id="ARBA00022692"/>
    </source>
</evidence>
<dbReference type="InterPro" id="IPR018499">
    <property type="entry name" value="Tetraspanin/Peripherin"/>
</dbReference>
<feature type="transmembrane region" description="Helical" evidence="5">
    <location>
        <begin position="132"/>
        <end position="157"/>
    </location>
</feature>
<sequence length="160" mass="18701">MLKNLKENYGTFGFITTVWDYLQSYLLCCAVDDNGWSAWRNSSWFQDENSMLLDDLQLIPATNPMFKYVPKTCCYRKLDYLTRQLTDEYKNLPRCQNWQYGPPKFDNGAHNDAIYYGGCLGTIQAYIRRFSFWIALFGFSCLFFLITSTIIGCVTLCEIK</sequence>
<gene>
    <name evidence="6" type="ORF">WMSIL1_LOCUS10530</name>
</gene>